<dbReference type="Pfam" id="PF06476">
    <property type="entry name" value="DUF1090"/>
    <property type="match status" value="1"/>
</dbReference>
<dbReference type="InterPro" id="IPR009468">
    <property type="entry name" value="DUF1090"/>
</dbReference>
<reference evidence="3 4" key="1">
    <citation type="submission" date="2024-08" db="EMBL/GenBank/DDBJ databases">
        <title>Oceanimonas smirnovii Genome sequencing and assembly.</title>
        <authorList>
            <person name="Tang B."/>
        </authorList>
    </citation>
    <scope>NUCLEOTIDE SEQUENCE [LARGE SCALE GENOMIC DNA]</scope>
    <source>
        <strain evidence="3 4">OS2020-119</strain>
    </source>
</reference>
<proteinExistence type="predicted"/>
<evidence type="ECO:0000256" key="1">
    <source>
        <dbReference type="SAM" id="Coils"/>
    </source>
</evidence>
<evidence type="ECO:0000313" key="4">
    <source>
        <dbReference type="Proteomes" id="UP001610706"/>
    </source>
</evidence>
<keyword evidence="1" id="KW-0175">Coiled coil</keyword>
<evidence type="ECO:0000313" key="3">
    <source>
        <dbReference type="EMBL" id="MFH7565461.1"/>
    </source>
</evidence>
<dbReference type="Proteomes" id="UP001610706">
    <property type="component" value="Unassembled WGS sequence"/>
</dbReference>
<evidence type="ECO:0000256" key="2">
    <source>
        <dbReference type="SAM" id="SignalP"/>
    </source>
</evidence>
<comment type="caution">
    <text evidence="3">The sequence shown here is derived from an EMBL/GenBank/DDBJ whole genome shotgun (WGS) entry which is preliminary data.</text>
</comment>
<keyword evidence="4" id="KW-1185">Reference proteome</keyword>
<accession>A0ABW7P1Y8</accession>
<organism evidence="3 4">
    <name type="scientific">Oceanimonas smirnovii</name>
    <dbReference type="NCBI Taxonomy" id="264574"/>
    <lineage>
        <taxon>Bacteria</taxon>
        <taxon>Pseudomonadati</taxon>
        <taxon>Pseudomonadota</taxon>
        <taxon>Gammaproteobacteria</taxon>
        <taxon>Aeromonadales</taxon>
        <taxon>Aeromonadaceae</taxon>
        <taxon>Oceanimonas</taxon>
    </lineage>
</organism>
<gene>
    <name evidence="3" type="ORF">AB9R89_09015</name>
</gene>
<sequence>MIKALSLLLTVTVTVLSGLLFFFSAAPAQASLNCAGLTGCDRKFCEIESQLKIAQERGNDRKAAGLAKALAEAKQHCTAEGLRKELAEEIEEAREDLAAYRADLKEAEEDGDADDIRKYQQKIEEEQDEIDQLEKELSGLN</sequence>
<feature type="coiled-coil region" evidence="1">
    <location>
        <begin position="83"/>
        <end position="136"/>
    </location>
</feature>
<feature type="signal peptide" evidence="2">
    <location>
        <begin position="1"/>
        <end position="30"/>
    </location>
</feature>
<dbReference type="EMBL" id="JBGFTR010000012">
    <property type="protein sequence ID" value="MFH7565461.1"/>
    <property type="molecule type" value="Genomic_DNA"/>
</dbReference>
<dbReference type="RefSeq" id="WP_395545412.1">
    <property type="nucleotide sequence ID" value="NZ_CP166302.1"/>
</dbReference>
<keyword evidence="2" id="KW-0732">Signal</keyword>
<feature type="chain" id="PRO_5047542850" evidence="2">
    <location>
        <begin position="31"/>
        <end position="141"/>
    </location>
</feature>
<protein>
    <submittedName>
        <fullName evidence="3">DUF1090 domain-containing protein</fullName>
    </submittedName>
</protein>
<name>A0ABW7P1Y8_9GAMM</name>